<dbReference type="InterPro" id="IPR012338">
    <property type="entry name" value="Beta-lactam/transpept-like"/>
</dbReference>
<dbReference type="PANTHER" id="PTHR35333">
    <property type="entry name" value="BETA-LACTAMASE"/>
    <property type="match status" value="1"/>
</dbReference>
<evidence type="ECO:0000313" key="5">
    <source>
        <dbReference type="Proteomes" id="UP000600946"/>
    </source>
</evidence>
<feature type="region of interest" description="Disordered" evidence="1">
    <location>
        <begin position="204"/>
        <end position="225"/>
    </location>
</feature>
<reference evidence="5" key="1">
    <citation type="journal article" date="2019" name="Int. J. Syst. Evol. Microbiol.">
        <title>The Global Catalogue of Microorganisms (GCM) 10K type strain sequencing project: providing services to taxonomists for standard genome sequencing and annotation.</title>
        <authorList>
            <consortium name="The Broad Institute Genomics Platform"/>
            <consortium name="The Broad Institute Genome Sequencing Center for Infectious Disease"/>
            <person name="Wu L."/>
            <person name="Ma J."/>
        </authorList>
    </citation>
    <scope>NUCLEOTIDE SEQUENCE [LARGE SCALE GENOMIC DNA]</scope>
    <source>
        <strain evidence="5">JCM 4594</strain>
    </source>
</reference>
<evidence type="ECO:0000256" key="2">
    <source>
        <dbReference type="SAM" id="SignalP"/>
    </source>
</evidence>
<keyword evidence="5" id="KW-1185">Reference proteome</keyword>
<name>A0ABQ2ZMB8_9ACTN</name>
<dbReference type="Proteomes" id="UP000600946">
    <property type="component" value="Unassembled WGS sequence"/>
</dbReference>
<evidence type="ECO:0000313" key="4">
    <source>
        <dbReference type="EMBL" id="GGY18936.1"/>
    </source>
</evidence>
<protein>
    <submittedName>
        <fullName evidence="4">Beta-lactamase</fullName>
    </submittedName>
</protein>
<dbReference type="PANTHER" id="PTHR35333:SF3">
    <property type="entry name" value="BETA-LACTAMASE-TYPE TRANSPEPTIDASE FOLD CONTAINING PROTEIN"/>
    <property type="match status" value="1"/>
</dbReference>
<dbReference type="Gene3D" id="3.40.710.10">
    <property type="entry name" value="DD-peptidase/beta-lactamase superfamily"/>
    <property type="match status" value="1"/>
</dbReference>
<accession>A0ABQ2ZMB8</accession>
<dbReference type="InterPro" id="IPR045155">
    <property type="entry name" value="Beta-lactam_cat"/>
</dbReference>
<evidence type="ECO:0000256" key="1">
    <source>
        <dbReference type="SAM" id="MobiDB-lite"/>
    </source>
</evidence>
<organism evidence="4 5">
    <name type="scientific">Streptomyces xanthochromogenes</name>
    <dbReference type="NCBI Taxonomy" id="67384"/>
    <lineage>
        <taxon>Bacteria</taxon>
        <taxon>Bacillati</taxon>
        <taxon>Actinomycetota</taxon>
        <taxon>Actinomycetes</taxon>
        <taxon>Kitasatosporales</taxon>
        <taxon>Streptomycetaceae</taxon>
        <taxon>Streptomyces</taxon>
    </lineage>
</organism>
<dbReference type="GeneID" id="96288977"/>
<sequence length="329" mass="34421">MRDNTTRFAALRRSPAKWPAALLALAVLSTGTASTAQAAEAGNRTTATAPSGPSSGHGVGTHDVSGALRQLEAAHDVRIGAYALDTGTGRTVSYRGNESFPSLSTFKAMACAAVLDRARHVEPGLLDKVVHWKASDEVANSPVTKGQGGKGMTVAELCRAAITQSDNTAGNMVLHQIGGPQGMTRYYRSLGDPVSRLDRWEPELNDWQPGERRDTTDPASMGRDLAKTSLGCGLAPADRDTLNTWLRATVTGGERIRAGLPKDWTVGDKTGTTDAYGSANDIAVAWPKSGHPVIIAIYTNHAVAQAPADNAVIASTASTLVRGLGVPTS</sequence>
<keyword evidence="2" id="KW-0732">Signal</keyword>
<dbReference type="EMBL" id="BMUU01000001">
    <property type="protein sequence ID" value="GGY18936.1"/>
    <property type="molecule type" value="Genomic_DNA"/>
</dbReference>
<feature type="chain" id="PRO_5046852803" evidence="2">
    <location>
        <begin position="39"/>
        <end position="329"/>
    </location>
</feature>
<dbReference type="NCBIfam" id="NF033103">
    <property type="entry name" value="bla_class_A"/>
    <property type="match status" value="1"/>
</dbReference>
<gene>
    <name evidence="4" type="ORF">GCM10010326_09680</name>
</gene>
<comment type="caution">
    <text evidence="4">The sequence shown here is derived from an EMBL/GenBank/DDBJ whole genome shotgun (WGS) entry which is preliminary data.</text>
</comment>
<proteinExistence type="predicted"/>
<feature type="signal peptide" evidence="2">
    <location>
        <begin position="1"/>
        <end position="38"/>
    </location>
</feature>
<dbReference type="InterPro" id="IPR000871">
    <property type="entry name" value="Beta-lactam_class-A"/>
</dbReference>
<dbReference type="PRINTS" id="PR00118">
    <property type="entry name" value="BLACTAMASEA"/>
</dbReference>
<evidence type="ECO:0000259" key="3">
    <source>
        <dbReference type="Pfam" id="PF13354"/>
    </source>
</evidence>
<dbReference type="Pfam" id="PF13354">
    <property type="entry name" value="Beta-lactamase2"/>
    <property type="match status" value="1"/>
</dbReference>
<feature type="compositionally biased region" description="Polar residues" evidence="1">
    <location>
        <begin position="43"/>
        <end position="54"/>
    </location>
</feature>
<feature type="region of interest" description="Disordered" evidence="1">
    <location>
        <begin position="37"/>
        <end position="63"/>
    </location>
</feature>
<dbReference type="RefSeq" id="WP_190026262.1">
    <property type="nucleotide sequence ID" value="NZ_BMUU01000001.1"/>
</dbReference>
<feature type="domain" description="Beta-lactamase class A catalytic" evidence="3">
    <location>
        <begin position="80"/>
        <end position="299"/>
    </location>
</feature>
<dbReference type="SUPFAM" id="SSF56601">
    <property type="entry name" value="beta-lactamase/transpeptidase-like"/>
    <property type="match status" value="1"/>
</dbReference>